<evidence type="ECO:0000256" key="3">
    <source>
        <dbReference type="ARBA" id="ARBA00023277"/>
    </source>
</evidence>
<accession>A0AB39HLH2</accession>
<evidence type="ECO:0000256" key="5">
    <source>
        <dbReference type="RuleBase" id="RU003615"/>
    </source>
</evidence>
<dbReference type="InterPro" id="IPR017853">
    <property type="entry name" value="GH"/>
</dbReference>
<dbReference type="EMBL" id="CP162602">
    <property type="protein sequence ID" value="XDK27099.1"/>
    <property type="molecule type" value="Genomic_DNA"/>
</dbReference>
<evidence type="ECO:0000256" key="4">
    <source>
        <dbReference type="ARBA" id="ARBA00023295"/>
    </source>
</evidence>
<dbReference type="Gene3D" id="3.20.20.80">
    <property type="entry name" value="Glycosidases"/>
    <property type="match status" value="1"/>
</dbReference>
<dbReference type="SUPFAM" id="SSF51445">
    <property type="entry name" value="(Trans)glycosidases"/>
    <property type="match status" value="1"/>
</dbReference>
<keyword evidence="3 6" id="KW-0119">Carbohydrate metabolism</keyword>
<dbReference type="CDD" id="cd11315">
    <property type="entry name" value="AmyAc_bac1_AmyA"/>
    <property type="match status" value="1"/>
</dbReference>
<dbReference type="InterPro" id="IPR006046">
    <property type="entry name" value="Alpha_amylase"/>
</dbReference>
<dbReference type="GO" id="GO:0005975">
    <property type="term" value="P:carbohydrate metabolic process"/>
    <property type="evidence" value="ECO:0007669"/>
    <property type="project" value="InterPro"/>
</dbReference>
<dbReference type="InterPro" id="IPR006047">
    <property type="entry name" value="GH13_cat_dom"/>
</dbReference>
<keyword evidence="2 6" id="KW-0378">Hydrolase</keyword>
<dbReference type="SMART" id="SM00642">
    <property type="entry name" value="Aamy"/>
    <property type="match status" value="1"/>
</dbReference>
<dbReference type="GO" id="GO:0043169">
    <property type="term" value="F:cation binding"/>
    <property type="evidence" value="ECO:0007669"/>
    <property type="project" value="InterPro"/>
</dbReference>
<reference evidence="8" key="1">
    <citation type="submission" date="2024-07" db="EMBL/GenBank/DDBJ databases">
        <title>Genome Analysis of a Potential Novel Vibrio Species Secreting pH- and Thermo-stable Alginate Lyase and its Application in Producing Alginate Oligosaccharides.</title>
        <authorList>
            <person name="Huang H."/>
            <person name="Bao K."/>
        </authorList>
    </citation>
    <scope>NUCLEOTIDE SEQUENCE</scope>
    <source>
        <strain evidence="8">HB236076</strain>
        <plasmid evidence="8">p-HB236076</plasmid>
    </source>
</reference>
<proteinExistence type="inferred from homology"/>
<evidence type="ECO:0000256" key="2">
    <source>
        <dbReference type="ARBA" id="ARBA00022801"/>
    </source>
</evidence>
<comment type="catalytic activity">
    <reaction evidence="6">
        <text>Endohydrolysis of (1-&gt;4)-alpha-D-glucosidic linkages in polysaccharides containing three or more (1-&gt;4)-alpha-linked D-glucose units.</text>
        <dbReference type="EC" id="3.2.1.1"/>
    </reaction>
</comment>
<dbReference type="GO" id="GO:0004556">
    <property type="term" value="F:alpha-amylase activity"/>
    <property type="evidence" value="ECO:0007669"/>
    <property type="project" value="UniProtKB-UniRule"/>
</dbReference>
<comment type="similarity">
    <text evidence="1 5">Belongs to the glycosyl hydrolase 13 family.</text>
</comment>
<evidence type="ECO:0000256" key="1">
    <source>
        <dbReference type="ARBA" id="ARBA00008061"/>
    </source>
</evidence>
<dbReference type="PANTHER" id="PTHR43447">
    <property type="entry name" value="ALPHA-AMYLASE"/>
    <property type="match status" value="1"/>
</dbReference>
<dbReference type="PRINTS" id="PR00110">
    <property type="entry name" value="ALPHAAMYLASE"/>
</dbReference>
<dbReference type="KEGG" id="vih:AB0763_15145"/>
<protein>
    <recommendedName>
        <fullName evidence="6">Alpha-amylase</fullName>
        <ecNumber evidence="6">3.2.1.1</ecNumber>
    </recommendedName>
</protein>
<dbReference type="AlphaFoldDB" id="A0AB39HLH2"/>
<dbReference type="EC" id="3.2.1.1" evidence="6"/>
<evidence type="ECO:0000313" key="8">
    <source>
        <dbReference type="EMBL" id="XDK27099.1"/>
    </source>
</evidence>
<keyword evidence="4 6" id="KW-0326">Glycosidase</keyword>
<keyword evidence="8" id="KW-0614">Plasmid</keyword>
<evidence type="ECO:0000259" key="7">
    <source>
        <dbReference type="SMART" id="SM00642"/>
    </source>
</evidence>
<sequence length="457" mass="52023">MDDVVQPTDAILHAFDWPYTEVAKCAKTIAQLGFASVLVSPPMRSEHTSDGTPWWQRYQPQDYRLIDNQLGNTDDFVAMTHALAKENLRLYVDVVFNHMANESSLRDDLQYPSESLLKQYRNNEAQTSQWRLFGDLSLPLFEQGDFERPFAIKNWRNRTQVQKGRISGGQSDPGLPTLKPTPRVIEAQRAYIKAIKQLGAVGFRIDAAKHLSLEHLKAVWDKELCQDCHVFGEIITDGGATQQEYELFLAPYLADTALDAYDFPLFHTLRSALSSEGDLQTLIDPYCFGQALSPQRAVTFIITHDIPNNDVFLPLLVDETSEWLGYAYLLCRDGGVPLIYAEHRLSGIEDSDVHLRWQTLWQSAQMSSLLSFHNHMHGFEMRIDSAQKELLIFTRYHPDLGPKGWVVINKAPHSISVSLPDWLGEQARCLWPEDCAQGLSQRQLTVAEKSYSLWVLD</sequence>
<organism evidence="8">
    <name type="scientific">Vibrio sp. HB236076</name>
    <dbReference type="NCBI Taxonomy" id="3232307"/>
    <lineage>
        <taxon>Bacteria</taxon>
        <taxon>Pseudomonadati</taxon>
        <taxon>Pseudomonadota</taxon>
        <taxon>Gammaproteobacteria</taxon>
        <taxon>Vibrionales</taxon>
        <taxon>Vibrionaceae</taxon>
        <taxon>Vibrio</taxon>
    </lineage>
</organism>
<evidence type="ECO:0000256" key="6">
    <source>
        <dbReference type="RuleBase" id="RU361134"/>
    </source>
</evidence>
<dbReference type="Pfam" id="PF00128">
    <property type="entry name" value="Alpha-amylase"/>
    <property type="match status" value="1"/>
</dbReference>
<name>A0AB39HLH2_9VIBR</name>
<feature type="domain" description="Glycosyl hydrolase family 13 catalytic" evidence="7">
    <location>
        <begin position="9"/>
        <end position="373"/>
    </location>
</feature>
<gene>
    <name evidence="8" type="ORF">AB0763_15145</name>
</gene>
<dbReference type="RefSeq" id="WP_306099278.1">
    <property type="nucleotide sequence ID" value="NZ_CP162602.1"/>
</dbReference>
<geneLocation type="plasmid" evidence="8">
    <name>p-HB236076</name>
</geneLocation>